<dbReference type="InterPro" id="IPR028979">
    <property type="entry name" value="Ser_kin/Pase_Hpr-like_N_sf"/>
</dbReference>
<dbReference type="SUPFAM" id="SSF75138">
    <property type="entry name" value="HprK N-terminal domain-like"/>
    <property type="match status" value="1"/>
</dbReference>
<evidence type="ECO:0000313" key="1">
    <source>
        <dbReference type="EMBL" id="SJZ91132.1"/>
    </source>
</evidence>
<dbReference type="Proteomes" id="UP000243297">
    <property type="component" value="Unassembled WGS sequence"/>
</dbReference>
<name>A0A1T4PHZ4_9FIRM</name>
<evidence type="ECO:0008006" key="3">
    <source>
        <dbReference type="Google" id="ProtNLM"/>
    </source>
</evidence>
<dbReference type="OrthoDB" id="9800356at2"/>
<organism evidence="1 2">
    <name type="scientific">Anaerorhabdus furcosa</name>
    <dbReference type="NCBI Taxonomy" id="118967"/>
    <lineage>
        <taxon>Bacteria</taxon>
        <taxon>Bacillati</taxon>
        <taxon>Bacillota</taxon>
        <taxon>Erysipelotrichia</taxon>
        <taxon>Erysipelotrichales</taxon>
        <taxon>Erysipelotrichaceae</taxon>
        <taxon>Anaerorhabdus</taxon>
    </lineage>
</organism>
<protein>
    <recommendedName>
        <fullName evidence="3">DRTGG domain-containing protein</fullName>
    </recommendedName>
</protein>
<sequence length="110" mass="12127">MKVNELIEKTGWKNISTEASLDKEIMGVYVGDLLSWVMGKGEQGQAWITVQSHLNVIAVAVLLEFSCVIIADGVIVPEDVLQKAIEENLAIVLADCSPFECTRKLIEFGY</sequence>
<dbReference type="AlphaFoldDB" id="A0A1T4PHZ4"/>
<keyword evidence="2" id="KW-1185">Reference proteome</keyword>
<accession>A0A1T4PHZ4</accession>
<gene>
    <name evidence="1" type="ORF">SAMN02745191_2043</name>
</gene>
<dbReference type="STRING" id="118967.SAMN02745191_2043"/>
<reference evidence="2" key="1">
    <citation type="submission" date="2017-02" db="EMBL/GenBank/DDBJ databases">
        <authorList>
            <person name="Varghese N."/>
            <person name="Submissions S."/>
        </authorList>
    </citation>
    <scope>NUCLEOTIDE SEQUENCE [LARGE SCALE GENOMIC DNA]</scope>
    <source>
        <strain evidence="2">ATCC 25662</strain>
    </source>
</reference>
<dbReference type="EMBL" id="FUWY01000006">
    <property type="protein sequence ID" value="SJZ91132.1"/>
    <property type="molecule type" value="Genomic_DNA"/>
</dbReference>
<proteinExistence type="predicted"/>
<evidence type="ECO:0000313" key="2">
    <source>
        <dbReference type="Proteomes" id="UP000243297"/>
    </source>
</evidence>
<dbReference type="RefSeq" id="WP_078712440.1">
    <property type="nucleotide sequence ID" value="NZ_FUWY01000006.1"/>
</dbReference>
<dbReference type="Gene3D" id="3.40.1390.20">
    <property type="entry name" value="HprK N-terminal domain-like"/>
    <property type="match status" value="1"/>
</dbReference>